<dbReference type="AlphaFoldDB" id="A0A1I7WSY4"/>
<dbReference type="WBParaSite" id="Hba_08299">
    <property type="protein sequence ID" value="Hba_08299"/>
    <property type="gene ID" value="Hba_08299"/>
</dbReference>
<organism evidence="1 2">
    <name type="scientific">Heterorhabditis bacteriophora</name>
    <name type="common">Entomopathogenic nematode worm</name>
    <dbReference type="NCBI Taxonomy" id="37862"/>
    <lineage>
        <taxon>Eukaryota</taxon>
        <taxon>Metazoa</taxon>
        <taxon>Ecdysozoa</taxon>
        <taxon>Nematoda</taxon>
        <taxon>Chromadorea</taxon>
        <taxon>Rhabditida</taxon>
        <taxon>Rhabditina</taxon>
        <taxon>Rhabditomorpha</taxon>
        <taxon>Strongyloidea</taxon>
        <taxon>Heterorhabditidae</taxon>
        <taxon>Heterorhabditis</taxon>
    </lineage>
</organism>
<keyword evidence="1" id="KW-1185">Reference proteome</keyword>
<reference evidence="2" key="1">
    <citation type="submission" date="2016-11" db="UniProtKB">
        <authorList>
            <consortium name="WormBaseParasite"/>
        </authorList>
    </citation>
    <scope>IDENTIFICATION</scope>
</reference>
<accession>A0A1I7WSY4</accession>
<sequence length="71" mass="8511">MNLTNWDSCITPCMKQATEFNKRYALGMLRYYEEQQEFLTEQRNGYYGTYPGRETKVGTRKVSLIKRIYEP</sequence>
<proteinExistence type="predicted"/>
<dbReference type="Proteomes" id="UP000095283">
    <property type="component" value="Unplaced"/>
</dbReference>
<protein>
    <submittedName>
        <fullName evidence="2">Transposase</fullName>
    </submittedName>
</protein>
<evidence type="ECO:0000313" key="2">
    <source>
        <dbReference type="WBParaSite" id="Hba_08299"/>
    </source>
</evidence>
<evidence type="ECO:0000313" key="1">
    <source>
        <dbReference type="Proteomes" id="UP000095283"/>
    </source>
</evidence>
<name>A0A1I7WSY4_HETBA</name>